<keyword evidence="3" id="KW-1185">Reference proteome</keyword>
<reference evidence="2 3" key="1">
    <citation type="submission" date="2014-04" db="EMBL/GenBank/DDBJ databases">
        <authorList>
            <consortium name="DOE Joint Genome Institute"/>
            <person name="Kuo A."/>
            <person name="Kohler A."/>
            <person name="Costa M.D."/>
            <person name="Nagy L.G."/>
            <person name="Floudas D."/>
            <person name="Copeland A."/>
            <person name="Barry K.W."/>
            <person name="Cichocki N."/>
            <person name="Veneault-Fourrey C."/>
            <person name="LaButti K."/>
            <person name="Lindquist E.A."/>
            <person name="Lipzen A."/>
            <person name="Lundell T."/>
            <person name="Morin E."/>
            <person name="Murat C."/>
            <person name="Sun H."/>
            <person name="Tunlid A."/>
            <person name="Henrissat B."/>
            <person name="Grigoriev I.V."/>
            <person name="Hibbett D.S."/>
            <person name="Martin F."/>
            <person name="Nordberg H.P."/>
            <person name="Cantor M.N."/>
            <person name="Hua S.X."/>
        </authorList>
    </citation>
    <scope>NUCLEOTIDE SEQUENCE [LARGE SCALE GENOMIC DNA]</scope>
    <source>
        <strain evidence="2 3">Marx 270</strain>
    </source>
</reference>
<reference evidence="3" key="2">
    <citation type="submission" date="2015-01" db="EMBL/GenBank/DDBJ databases">
        <title>Evolutionary Origins and Diversification of the Mycorrhizal Mutualists.</title>
        <authorList>
            <consortium name="DOE Joint Genome Institute"/>
            <consortium name="Mycorrhizal Genomics Consortium"/>
            <person name="Kohler A."/>
            <person name="Kuo A."/>
            <person name="Nagy L.G."/>
            <person name="Floudas D."/>
            <person name="Copeland A."/>
            <person name="Barry K.W."/>
            <person name="Cichocki N."/>
            <person name="Veneault-Fourrey C."/>
            <person name="LaButti K."/>
            <person name="Lindquist E.A."/>
            <person name="Lipzen A."/>
            <person name="Lundell T."/>
            <person name="Morin E."/>
            <person name="Murat C."/>
            <person name="Riley R."/>
            <person name="Ohm R."/>
            <person name="Sun H."/>
            <person name="Tunlid A."/>
            <person name="Henrissat B."/>
            <person name="Grigoriev I.V."/>
            <person name="Hibbett D.S."/>
            <person name="Martin F."/>
        </authorList>
    </citation>
    <scope>NUCLEOTIDE SEQUENCE [LARGE SCALE GENOMIC DNA]</scope>
    <source>
        <strain evidence="3">Marx 270</strain>
    </source>
</reference>
<organism evidence="2 3">
    <name type="scientific">Pisolithus tinctorius Marx 270</name>
    <dbReference type="NCBI Taxonomy" id="870435"/>
    <lineage>
        <taxon>Eukaryota</taxon>
        <taxon>Fungi</taxon>
        <taxon>Dikarya</taxon>
        <taxon>Basidiomycota</taxon>
        <taxon>Agaricomycotina</taxon>
        <taxon>Agaricomycetes</taxon>
        <taxon>Agaricomycetidae</taxon>
        <taxon>Boletales</taxon>
        <taxon>Sclerodermatineae</taxon>
        <taxon>Pisolithaceae</taxon>
        <taxon>Pisolithus</taxon>
    </lineage>
</organism>
<evidence type="ECO:0000313" key="2">
    <source>
        <dbReference type="EMBL" id="KIO04021.1"/>
    </source>
</evidence>
<dbReference type="InParanoid" id="A0A0C3P8H8"/>
<name>A0A0C3P8H8_PISTI</name>
<dbReference type="EMBL" id="KN831973">
    <property type="protein sequence ID" value="KIO04021.1"/>
    <property type="molecule type" value="Genomic_DNA"/>
</dbReference>
<feature type="region of interest" description="Disordered" evidence="1">
    <location>
        <begin position="93"/>
        <end position="115"/>
    </location>
</feature>
<gene>
    <name evidence="2" type="ORF">M404DRAFT_598654</name>
</gene>
<protein>
    <submittedName>
        <fullName evidence="2">Uncharacterized protein</fullName>
    </submittedName>
</protein>
<evidence type="ECO:0000313" key="3">
    <source>
        <dbReference type="Proteomes" id="UP000054217"/>
    </source>
</evidence>
<accession>A0A0C3P8H8</accession>
<dbReference type="AlphaFoldDB" id="A0A0C3P8H8"/>
<evidence type="ECO:0000256" key="1">
    <source>
        <dbReference type="SAM" id="MobiDB-lite"/>
    </source>
</evidence>
<dbReference type="HOGENOM" id="CLU_2109997_0_0_1"/>
<dbReference type="Proteomes" id="UP000054217">
    <property type="component" value="Unassembled WGS sequence"/>
</dbReference>
<sequence>MVYVRTAIKNVKTTSQTLEIRPSIINQQESKGTQSIPLVCWGREGELRNGRGRSEKWRCKQIDRKPPRCYDRGRLTTSLHGDNNLCCARAPVTSQHTGSYPSNRHTDGQTSEYTF</sequence>
<proteinExistence type="predicted"/>